<evidence type="ECO:0000313" key="2">
    <source>
        <dbReference type="EMBL" id="XDV70333.1"/>
    </source>
</evidence>
<feature type="transmembrane region" description="Helical" evidence="1">
    <location>
        <begin position="482"/>
        <end position="501"/>
    </location>
</feature>
<feature type="transmembrane region" description="Helical" evidence="1">
    <location>
        <begin position="191"/>
        <end position="214"/>
    </location>
</feature>
<proteinExistence type="predicted"/>
<evidence type="ECO:0000256" key="1">
    <source>
        <dbReference type="SAM" id="Phobius"/>
    </source>
</evidence>
<accession>A0AB39YK71</accession>
<sequence length="558" mass="58574">MGVLSVYVNLPPLLFLGPAVGAVIVYLFLRLQVWSKPDAQSVASHGLWVGIIGWMASSLQGAMNAGILRVNPVGASAPSTPEQIAGALGWPILACLAVHALGQLSYPAPKAPSRYAELTVRRIRDFLPRKLAWTTASIFAYAAVVIAWVAALPEHIPVLPTPPDLSSPPDQTPPNGYIGQGQEGRIPGVELAIWLGGALLLLAVGTWLILLLIARRRQLETLDSDDNRVLRIIATNRLLRTVATIAAGLAAIAGNFAAQPAPGAIWQSSWFNALGLFNMVVLLMMWWWRVPELPSLLKAAKSTSAATLRADPRTHRAARLSISIGAVLGVVGGLALVAGYAVIMLPAQTPAPWAFPLLTGTVAVLLLAAIAAGDLLTARNYGTSDAPNHWPRQPVSRGLLSFAIGSALVLGVAIAFAVAGEVRPFGPKTWPAAVLVTILVALAGAAAILAVRRRRGIPEGESGAGLDAALRAISMYRIVRTLAAYCLGQASALLIGTGNLWYDVFPSAASPDPIGPSPLPIIGIALAVIAVLVSVTPVRSLFRTIPRGRVAKQGEHAQ</sequence>
<feature type="transmembrane region" description="Helical" evidence="1">
    <location>
        <begin position="6"/>
        <end position="29"/>
    </location>
</feature>
<keyword evidence="1" id="KW-1133">Transmembrane helix</keyword>
<feature type="transmembrane region" description="Helical" evidence="1">
    <location>
        <begin position="353"/>
        <end position="377"/>
    </location>
</feature>
<feature type="transmembrane region" description="Helical" evidence="1">
    <location>
        <begin position="238"/>
        <end position="258"/>
    </location>
</feature>
<keyword evidence="1" id="KW-0812">Transmembrane</keyword>
<gene>
    <name evidence="2" type="ORF">ABQM86_15365</name>
</gene>
<feature type="transmembrane region" description="Helical" evidence="1">
    <location>
        <begin position="398"/>
        <end position="418"/>
    </location>
</feature>
<feature type="transmembrane region" description="Helical" evidence="1">
    <location>
        <begin position="131"/>
        <end position="151"/>
    </location>
</feature>
<feature type="transmembrane region" description="Helical" evidence="1">
    <location>
        <begin position="270"/>
        <end position="288"/>
    </location>
</feature>
<dbReference type="AlphaFoldDB" id="A0AB39YK71"/>
<evidence type="ECO:0008006" key="3">
    <source>
        <dbReference type="Google" id="ProtNLM"/>
    </source>
</evidence>
<organism evidence="2">
    <name type="scientific">Paenarthrobacter sp. AMU7</name>
    <dbReference type="NCBI Taxonomy" id="3162492"/>
    <lineage>
        <taxon>Bacteria</taxon>
        <taxon>Bacillati</taxon>
        <taxon>Actinomycetota</taxon>
        <taxon>Actinomycetes</taxon>
        <taxon>Micrococcales</taxon>
        <taxon>Micrococcaceae</taxon>
        <taxon>Paenarthrobacter</taxon>
    </lineage>
</organism>
<feature type="transmembrane region" description="Helical" evidence="1">
    <location>
        <begin position="322"/>
        <end position="347"/>
    </location>
</feature>
<name>A0AB39YK71_9MICC</name>
<protein>
    <recommendedName>
        <fullName evidence="3">ABC transporter permease</fullName>
    </recommendedName>
</protein>
<feature type="transmembrane region" description="Helical" evidence="1">
    <location>
        <begin position="41"/>
        <end position="63"/>
    </location>
</feature>
<reference evidence="2" key="1">
    <citation type="submission" date="2024-07" db="EMBL/GenBank/DDBJ databases">
        <authorList>
            <person name="Li J."/>
            <person name="Wei H."/>
            <person name="Ma J."/>
        </authorList>
    </citation>
    <scope>NUCLEOTIDE SEQUENCE</scope>
    <source>
        <strain evidence="2">AMU7</strain>
    </source>
</reference>
<feature type="transmembrane region" description="Helical" evidence="1">
    <location>
        <begin position="521"/>
        <end position="542"/>
    </location>
</feature>
<feature type="transmembrane region" description="Helical" evidence="1">
    <location>
        <begin position="83"/>
        <end position="104"/>
    </location>
</feature>
<dbReference type="RefSeq" id="WP_369744831.1">
    <property type="nucleotide sequence ID" value="NZ_CP165735.1"/>
</dbReference>
<dbReference type="EMBL" id="CP165735">
    <property type="protein sequence ID" value="XDV70333.1"/>
    <property type="molecule type" value="Genomic_DNA"/>
</dbReference>
<keyword evidence="1" id="KW-0472">Membrane</keyword>
<feature type="transmembrane region" description="Helical" evidence="1">
    <location>
        <begin position="430"/>
        <end position="451"/>
    </location>
</feature>